<dbReference type="GO" id="GO:0016020">
    <property type="term" value="C:membrane"/>
    <property type="evidence" value="ECO:0007669"/>
    <property type="project" value="UniProtKB-SubCell"/>
</dbReference>
<evidence type="ECO:0000256" key="2">
    <source>
        <dbReference type="ARBA" id="ARBA00022614"/>
    </source>
</evidence>
<proteinExistence type="predicted"/>
<keyword evidence="5" id="KW-0677">Repeat</keyword>
<reference evidence="12" key="2">
    <citation type="submission" date="2018-04" db="EMBL/GenBank/DDBJ databases">
        <title>OnivRS2 (Oryza nivara Reference Sequence Version 2).</title>
        <authorList>
            <person name="Zhang J."/>
            <person name="Kudrna D."/>
            <person name="Lee S."/>
            <person name="Talag J."/>
            <person name="Rajasekar S."/>
            <person name="Welchert J."/>
            <person name="Hsing Y.-I."/>
            <person name="Wing R.A."/>
        </authorList>
    </citation>
    <scope>NUCLEOTIDE SEQUENCE [LARGE SCALE GENOMIC DNA]</scope>
</reference>
<dbReference type="InterPro" id="IPR013210">
    <property type="entry name" value="LRR_N_plant-typ"/>
</dbReference>
<keyword evidence="2" id="KW-0433">Leucine-rich repeat</keyword>
<organism evidence="12">
    <name type="scientific">Oryza nivara</name>
    <name type="common">Indian wild rice</name>
    <name type="synonym">Oryza sativa f. spontanea</name>
    <dbReference type="NCBI Taxonomy" id="4536"/>
    <lineage>
        <taxon>Eukaryota</taxon>
        <taxon>Viridiplantae</taxon>
        <taxon>Streptophyta</taxon>
        <taxon>Embryophyta</taxon>
        <taxon>Tracheophyta</taxon>
        <taxon>Spermatophyta</taxon>
        <taxon>Magnoliopsida</taxon>
        <taxon>Liliopsida</taxon>
        <taxon>Poales</taxon>
        <taxon>Poaceae</taxon>
        <taxon>BOP clade</taxon>
        <taxon>Oryzoideae</taxon>
        <taxon>Oryzeae</taxon>
        <taxon>Oryzinae</taxon>
        <taxon>Oryza</taxon>
    </lineage>
</organism>
<keyword evidence="7 9" id="KW-0472">Membrane</keyword>
<dbReference type="InterPro" id="IPR032675">
    <property type="entry name" value="LRR_dom_sf"/>
</dbReference>
<feature type="signal peptide" evidence="10">
    <location>
        <begin position="1"/>
        <end position="23"/>
    </location>
</feature>
<protein>
    <recommendedName>
        <fullName evidence="11">Leucine-rich repeat-containing N-terminal plant-type domain-containing protein</fullName>
    </recommendedName>
</protein>
<dbReference type="Proteomes" id="UP000006591">
    <property type="component" value="Chromosome 1"/>
</dbReference>
<dbReference type="Gramene" id="ONIVA01G25050.1">
    <property type="protein sequence ID" value="ONIVA01G25050.1"/>
    <property type="gene ID" value="ONIVA01G25050"/>
</dbReference>
<evidence type="ECO:0000313" key="13">
    <source>
        <dbReference type="Proteomes" id="UP000006591"/>
    </source>
</evidence>
<feature type="transmembrane region" description="Helical" evidence="9">
    <location>
        <begin position="202"/>
        <end position="225"/>
    </location>
</feature>
<dbReference type="AlphaFoldDB" id="A0A0E0FP85"/>
<accession>A0A0E0FP85</accession>
<dbReference type="EnsemblPlants" id="ONIVA01G25050.1">
    <property type="protein sequence ID" value="ONIVA01G25050.1"/>
    <property type="gene ID" value="ONIVA01G25050"/>
</dbReference>
<dbReference type="Pfam" id="PF08263">
    <property type="entry name" value="LRRNT_2"/>
    <property type="match status" value="1"/>
</dbReference>
<evidence type="ECO:0000256" key="9">
    <source>
        <dbReference type="SAM" id="Phobius"/>
    </source>
</evidence>
<dbReference type="InterPro" id="IPR046956">
    <property type="entry name" value="RLP23-like"/>
</dbReference>
<evidence type="ECO:0000259" key="11">
    <source>
        <dbReference type="Pfam" id="PF08263"/>
    </source>
</evidence>
<keyword evidence="4 10" id="KW-0732">Signal</keyword>
<name>A0A0E0FP85_ORYNI</name>
<dbReference type="PANTHER" id="PTHR48063">
    <property type="entry name" value="LRR RECEPTOR-LIKE KINASE"/>
    <property type="match status" value="1"/>
</dbReference>
<dbReference type="HOGENOM" id="CLU_1047261_0_0_1"/>
<feature type="chain" id="PRO_5002359612" description="Leucine-rich repeat-containing N-terminal plant-type domain-containing protein" evidence="10">
    <location>
        <begin position="24"/>
        <end position="266"/>
    </location>
</feature>
<keyword evidence="13" id="KW-1185">Reference proteome</keyword>
<dbReference type="Gene3D" id="3.80.10.10">
    <property type="entry name" value="Ribonuclease Inhibitor"/>
    <property type="match status" value="1"/>
</dbReference>
<evidence type="ECO:0000256" key="3">
    <source>
        <dbReference type="ARBA" id="ARBA00022692"/>
    </source>
</evidence>
<evidence type="ECO:0000256" key="4">
    <source>
        <dbReference type="ARBA" id="ARBA00022729"/>
    </source>
</evidence>
<feature type="domain" description="Leucine-rich repeat-containing N-terminal plant-type" evidence="11">
    <location>
        <begin position="44"/>
        <end position="80"/>
    </location>
</feature>
<evidence type="ECO:0000313" key="12">
    <source>
        <dbReference type="EnsemblPlants" id="ONIVA01G25050.1"/>
    </source>
</evidence>
<evidence type="ECO:0000256" key="10">
    <source>
        <dbReference type="SAM" id="SignalP"/>
    </source>
</evidence>
<keyword evidence="6 9" id="KW-1133">Transmembrane helix</keyword>
<reference evidence="12" key="1">
    <citation type="submission" date="2015-04" db="UniProtKB">
        <authorList>
            <consortium name="EnsemblPlants"/>
        </authorList>
    </citation>
    <scope>IDENTIFICATION</scope>
    <source>
        <strain evidence="12">SL10</strain>
    </source>
</reference>
<keyword evidence="8" id="KW-0325">Glycoprotein</keyword>
<evidence type="ECO:0000256" key="1">
    <source>
        <dbReference type="ARBA" id="ARBA00004479"/>
    </source>
</evidence>
<evidence type="ECO:0000256" key="5">
    <source>
        <dbReference type="ARBA" id="ARBA00022737"/>
    </source>
</evidence>
<keyword evidence="3 9" id="KW-0812">Transmembrane</keyword>
<dbReference type="PANTHER" id="PTHR48063:SF93">
    <property type="entry name" value="LEUCINE-RICH REPEAT-CONTAINING N-TERMINAL PLANT-TYPE DOMAIN-CONTAINING PROTEIN"/>
    <property type="match status" value="1"/>
</dbReference>
<evidence type="ECO:0000256" key="7">
    <source>
        <dbReference type="ARBA" id="ARBA00023136"/>
    </source>
</evidence>
<comment type="subcellular location">
    <subcellularLocation>
        <location evidence="1">Membrane</location>
        <topology evidence="1">Single-pass type I membrane protein</topology>
    </subcellularLocation>
</comment>
<sequence>MHTLHVCCIQLAIVLFLLAQTECSNGISAHNPNETGIITRCITTERSVLLAFRAGLSDPANLLPSWEGDDCCRRKGVGCSKRTGSVIKLDLQGPGCDNSTIKQWPASAGVPVVSAQLEISQPIPLGLYRDDTTAPRWSLSTYHTTICLERYHLGINYEHSMTSHQSILVTRVFAVLLCPRVCSQTEPVPFVQKDQEDENEKVFFFLAMGIGYVLGIWTILCIFLFQRKWRAICFSFYDSMYDRVYVQVAVTWASFKFYKEKWAETN</sequence>
<evidence type="ECO:0000256" key="6">
    <source>
        <dbReference type="ARBA" id="ARBA00022989"/>
    </source>
</evidence>
<evidence type="ECO:0000256" key="8">
    <source>
        <dbReference type="ARBA" id="ARBA00023180"/>
    </source>
</evidence>